<proteinExistence type="predicted"/>
<dbReference type="InterPro" id="IPR016181">
    <property type="entry name" value="Acyl_CoA_acyltransferase"/>
</dbReference>
<dbReference type="SUPFAM" id="SSF55729">
    <property type="entry name" value="Acyl-CoA N-acyltransferases (Nat)"/>
    <property type="match status" value="1"/>
</dbReference>
<dbReference type="Gene3D" id="3.40.630.30">
    <property type="match status" value="1"/>
</dbReference>
<keyword evidence="2" id="KW-0012">Acyltransferase</keyword>
<reference evidence="4" key="1">
    <citation type="submission" date="2016-10" db="EMBL/GenBank/DDBJ databases">
        <title>Sequence of Gallionella enrichment culture.</title>
        <authorList>
            <person name="Poehlein A."/>
            <person name="Muehling M."/>
            <person name="Daniel R."/>
        </authorList>
    </citation>
    <scope>NUCLEOTIDE SEQUENCE</scope>
</reference>
<name>A0A1J5SJI8_9ZZZZ</name>
<dbReference type="PANTHER" id="PTHR43877">
    <property type="entry name" value="AMINOALKYLPHOSPHONATE N-ACETYLTRANSFERASE-RELATED-RELATED"/>
    <property type="match status" value="1"/>
</dbReference>
<evidence type="ECO:0000256" key="2">
    <source>
        <dbReference type="ARBA" id="ARBA00023315"/>
    </source>
</evidence>
<gene>
    <name evidence="4" type="ORF">GALL_159710</name>
</gene>
<comment type="caution">
    <text evidence="4">The sequence shown here is derived from an EMBL/GenBank/DDBJ whole genome shotgun (WGS) entry which is preliminary data.</text>
</comment>
<dbReference type="CDD" id="cd04301">
    <property type="entry name" value="NAT_SF"/>
    <property type="match status" value="1"/>
</dbReference>
<organism evidence="4">
    <name type="scientific">mine drainage metagenome</name>
    <dbReference type="NCBI Taxonomy" id="410659"/>
    <lineage>
        <taxon>unclassified sequences</taxon>
        <taxon>metagenomes</taxon>
        <taxon>ecological metagenomes</taxon>
    </lineage>
</organism>
<dbReference type="GO" id="GO:0016747">
    <property type="term" value="F:acyltransferase activity, transferring groups other than amino-acyl groups"/>
    <property type="evidence" value="ECO:0007669"/>
    <property type="project" value="InterPro"/>
</dbReference>
<dbReference type="AlphaFoldDB" id="A0A1J5SJI8"/>
<keyword evidence="1 4" id="KW-0808">Transferase</keyword>
<dbReference type="PANTHER" id="PTHR43877:SF2">
    <property type="entry name" value="AMINOALKYLPHOSPHONATE N-ACETYLTRANSFERASE-RELATED"/>
    <property type="match status" value="1"/>
</dbReference>
<protein>
    <submittedName>
        <fullName evidence="4">Aminoalkylphosphonic acid N-acetyltransferase</fullName>
    </submittedName>
</protein>
<evidence type="ECO:0000256" key="1">
    <source>
        <dbReference type="ARBA" id="ARBA00022679"/>
    </source>
</evidence>
<dbReference type="Pfam" id="PF00583">
    <property type="entry name" value="Acetyltransf_1"/>
    <property type="match status" value="1"/>
</dbReference>
<feature type="domain" description="N-acetyltransferase" evidence="3">
    <location>
        <begin position="1"/>
        <end position="145"/>
    </location>
</feature>
<dbReference type="InterPro" id="IPR000182">
    <property type="entry name" value="GNAT_dom"/>
</dbReference>
<dbReference type="InterPro" id="IPR050832">
    <property type="entry name" value="Bact_Acetyltransf"/>
</dbReference>
<accession>A0A1J5SJI8</accession>
<dbReference type="EMBL" id="MLJW01000079">
    <property type="protein sequence ID" value="OIR01884.1"/>
    <property type="molecule type" value="Genomic_DNA"/>
</dbReference>
<dbReference type="PROSITE" id="PS51186">
    <property type="entry name" value="GNAT"/>
    <property type="match status" value="1"/>
</dbReference>
<evidence type="ECO:0000313" key="4">
    <source>
        <dbReference type="EMBL" id="OIR01884.1"/>
    </source>
</evidence>
<sequence length="145" mass="16235">MRVVEVFAEGGRVVGAEWLARAEAVHRQLRPHLQADYAAKMARVLKDAHMALAIEDDAVLGLAVYRWHENTFDGLKFYIDDLVTDSARRSKGVGHFLIAHLEEVAGKLGASGLMLDSGTQRTQAHKFYFREGFVIPAFNFKKSFS</sequence>
<evidence type="ECO:0000259" key="3">
    <source>
        <dbReference type="PROSITE" id="PS51186"/>
    </source>
</evidence>